<name>A0A1V0UIA2_STRVN</name>
<evidence type="ECO:0000313" key="2">
    <source>
        <dbReference type="EMBL" id="ARF64954.1"/>
    </source>
</evidence>
<sequence length="220" mass="23750">MWGLVQPCLLGAVERPLLVVFAGVAHVWTASGSTGRRRACRLASAAPARRAARDAEARLRAIVATYAVSTPLEPRLLVIEDRYAPGVAGSGLFTLHRAGCRVSCRMLVTAYFSSPLPPAETLSRILDAGERALSGIPFTRELVGSDRPPDSGELSRAGHTLTWDRPAAPLPEPAESPYDHRLRLRCEPSPEGGGVQGVRSRYGTVFALTLPPVTYYRVPR</sequence>
<protein>
    <submittedName>
        <fullName evidence="2">Uncharacterized protein</fullName>
    </submittedName>
</protein>
<dbReference type="STRING" id="1935.B1H20_28780"/>
<evidence type="ECO:0000313" key="3">
    <source>
        <dbReference type="Proteomes" id="UP000192445"/>
    </source>
</evidence>
<reference evidence="2 3" key="1">
    <citation type="submission" date="2017-03" db="EMBL/GenBank/DDBJ databases">
        <title>Complete Genome Sequence of a natural compounds producer, Streptomyces violaceus S21.</title>
        <authorList>
            <person name="Zhong C."/>
            <person name="Zhao Z."/>
            <person name="Fu J."/>
            <person name="Zong G."/>
            <person name="Qin R."/>
            <person name="Cao G."/>
        </authorList>
    </citation>
    <scope>NUCLEOTIDE SEQUENCE [LARGE SCALE GENOMIC DNA]</scope>
    <source>
        <strain evidence="2 3">S21</strain>
    </source>
</reference>
<organism evidence="2 3">
    <name type="scientific">Streptomyces violaceoruber</name>
    <dbReference type="NCBI Taxonomy" id="1935"/>
    <lineage>
        <taxon>Bacteria</taxon>
        <taxon>Bacillati</taxon>
        <taxon>Actinomycetota</taxon>
        <taxon>Actinomycetes</taxon>
        <taxon>Kitasatosporales</taxon>
        <taxon>Streptomycetaceae</taxon>
        <taxon>Streptomyces</taxon>
        <taxon>Streptomyces violaceoruber group</taxon>
    </lineage>
</organism>
<proteinExistence type="predicted"/>
<dbReference type="AlphaFoldDB" id="A0A1V0UIA2"/>
<accession>A0A1V0UIA2</accession>
<feature type="region of interest" description="Disordered" evidence="1">
    <location>
        <begin position="141"/>
        <end position="178"/>
    </location>
</feature>
<evidence type="ECO:0000256" key="1">
    <source>
        <dbReference type="SAM" id="MobiDB-lite"/>
    </source>
</evidence>
<dbReference type="EMBL" id="CP020570">
    <property type="protein sequence ID" value="ARF64954.1"/>
    <property type="molecule type" value="Genomic_DNA"/>
</dbReference>
<gene>
    <name evidence="2" type="ORF">B1H20_28780</name>
</gene>
<dbReference type="Proteomes" id="UP000192445">
    <property type="component" value="Chromosome"/>
</dbReference>
<dbReference type="KEGG" id="svu:B1H20_28780"/>